<sequence length="103" mass="11577">MGMTIKRLTPGCTDPRIWTPLLIRPSLVSKASPPITCLLLAAVASLSEIKPRVVVLEDLDFYKGSRSRSRRERLASFALKASLFNEWAVMEDSHNTPRMRTCC</sequence>
<evidence type="ECO:0000313" key="2">
    <source>
        <dbReference type="Proteomes" id="UP001054837"/>
    </source>
</evidence>
<dbReference type="EMBL" id="BPLQ01014670">
    <property type="protein sequence ID" value="GIY81978.1"/>
    <property type="molecule type" value="Genomic_DNA"/>
</dbReference>
<proteinExistence type="predicted"/>
<keyword evidence="2" id="KW-1185">Reference proteome</keyword>
<accession>A0AAV4WK91</accession>
<organism evidence="1 2">
    <name type="scientific">Caerostris darwini</name>
    <dbReference type="NCBI Taxonomy" id="1538125"/>
    <lineage>
        <taxon>Eukaryota</taxon>
        <taxon>Metazoa</taxon>
        <taxon>Ecdysozoa</taxon>
        <taxon>Arthropoda</taxon>
        <taxon>Chelicerata</taxon>
        <taxon>Arachnida</taxon>
        <taxon>Araneae</taxon>
        <taxon>Araneomorphae</taxon>
        <taxon>Entelegynae</taxon>
        <taxon>Araneoidea</taxon>
        <taxon>Araneidae</taxon>
        <taxon>Caerostris</taxon>
    </lineage>
</organism>
<protein>
    <submittedName>
        <fullName evidence="1">Uncharacterized protein</fullName>
    </submittedName>
</protein>
<dbReference type="AlphaFoldDB" id="A0AAV4WK91"/>
<comment type="caution">
    <text evidence="1">The sequence shown here is derived from an EMBL/GenBank/DDBJ whole genome shotgun (WGS) entry which is preliminary data.</text>
</comment>
<dbReference type="Proteomes" id="UP001054837">
    <property type="component" value="Unassembled WGS sequence"/>
</dbReference>
<gene>
    <name evidence="1" type="ORF">CDAR_43871</name>
</gene>
<evidence type="ECO:0000313" key="1">
    <source>
        <dbReference type="EMBL" id="GIY81978.1"/>
    </source>
</evidence>
<name>A0AAV4WK91_9ARAC</name>
<reference evidence="1 2" key="1">
    <citation type="submission" date="2021-06" db="EMBL/GenBank/DDBJ databases">
        <title>Caerostris darwini draft genome.</title>
        <authorList>
            <person name="Kono N."/>
            <person name="Arakawa K."/>
        </authorList>
    </citation>
    <scope>NUCLEOTIDE SEQUENCE [LARGE SCALE GENOMIC DNA]</scope>
</reference>